<protein>
    <submittedName>
        <fullName evidence="2">Uncharacterized protein</fullName>
    </submittedName>
</protein>
<feature type="transmembrane region" description="Helical" evidence="1">
    <location>
        <begin position="66"/>
        <end position="84"/>
    </location>
</feature>
<gene>
    <name evidence="2" type="ORF">KIP89_00315</name>
</gene>
<dbReference type="EMBL" id="JAHCQH010000004">
    <property type="protein sequence ID" value="MBS9475552.1"/>
    <property type="molecule type" value="Genomic_DNA"/>
</dbReference>
<accession>A0ABS5R230</accession>
<reference evidence="2" key="1">
    <citation type="submission" date="2021-05" db="EMBL/GenBank/DDBJ databases">
        <authorList>
            <person name="Sun Q."/>
            <person name="Inoue M."/>
        </authorList>
    </citation>
    <scope>NUCLEOTIDE SEQUENCE</scope>
    <source>
        <strain evidence="2">VKM B-3255</strain>
    </source>
</reference>
<evidence type="ECO:0000313" key="3">
    <source>
        <dbReference type="Proteomes" id="UP001166585"/>
    </source>
</evidence>
<evidence type="ECO:0000256" key="1">
    <source>
        <dbReference type="SAM" id="Phobius"/>
    </source>
</evidence>
<name>A0ABS5R230_9HYPH</name>
<keyword evidence="1" id="KW-0812">Transmembrane</keyword>
<keyword evidence="3" id="KW-1185">Reference proteome</keyword>
<feature type="transmembrane region" description="Helical" evidence="1">
    <location>
        <begin position="96"/>
        <end position="114"/>
    </location>
</feature>
<dbReference type="Proteomes" id="UP001166585">
    <property type="component" value="Unassembled WGS sequence"/>
</dbReference>
<keyword evidence="1" id="KW-0472">Membrane</keyword>
<evidence type="ECO:0000313" key="2">
    <source>
        <dbReference type="EMBL" id="MBS9475552.1"/>
    </source>
</evidence>
<feature type="transmembrane region" description="Helical" evidence="1">
    <location>
        <begin position="40"/>
        <end position="59"/>
    </location>
</feature>
<dbReference type="RefSeq" id="WP_213753428.1">
    <property type="nucleotide sequence ID" value="NZ_JAHCQH010000004.1"/>
</dbReference>
<sequence>MADNRATFPIIRLRAGILVLVALTFISVSAGRWMATLFSLGWGWAALIGVAVAVLIALIVSRLDRVAYFGIAVLIILFASYTAYDFARGPVDWSQGSALLLALIPAVLLGAAFWDFRHFVREVRAWANSRS</sequence>
<comment type="caution">
    <text evidence="2">The sequence shown here is derived from an EMBL/GenBank/DDBJ whole genome shotgun (WGS) entry which is preliminary data.</text>
</comment>
<organism evidence="2 3">
    <name type="scientific">Ancylobacter radicis</name>
    <dbReference type="NCBI Taxonomy" id="2836179"/>
    <lineage>
        <taxon>Bacteria</taxon>
        <taxon>Pseudomonadati</taxon>
        <taxon>Pseudomonadota</taxon>
        <taxon>Alphaproteobacteria</taxon>
        <taxon>Hyphomicrobiales</taxon>
        <taxon>Xanthobacteraceae</taxon>
        <taxon>Ancylobacter</taxon>
    </lineage>
</organism>
<keyword evidence="1" id="KW-1133">Transmembrane helix</keyword>
<proteinExistence type="predicted"/>